<accession>A0AAE4JZL4</accession>
<dbReference type="PROSITE" id="PS51123">
    <property type="entry name" value="OMPA_2"/>
    <property type="match status" value="1"/>
</dbReference>
<dbReference type="AlphaFoldDB" id="A0AAE4JZL4"/>
<evidence type="ECO:0000256" key="4">
    <source>
        <dbReference type="PROSITE-ProRule" id="PRU00473"/>
    </source>
</evidence>
<protein>
    <submittedName>
        <fullName evidence="6">Phosphate ABC transporter substrate-binding/OmpA family protein</fullName>
    </submittedName>
</protein>
<name>A0AAE4JZL4_9CYAN</name>
<dbReference type="Gene3D" id="3.30.1330.60">
    <property type="entry name" value="OmpA-like domain"/>
    <property type="match status" value="1"/>
</dbReference>
<comment type="caution">
    <text evidence="6">The sequence shown here is derived from an EMBL/GenBank/DDBJ whole genome shotgun (WGS) entry which is preliminary data.</text>
</comment>
<evidence type="ECO:0000259" key="5">
    <source>
        <dbReference type="PROSITE" id="PS51123"/>
    </source>
</evidence>
<feature type="domain" description="OmpA-like" evidence="5">
    <location>
        <begin position="401"/>
        <end position="519"/>
    </location>
</feature>
<evidence type="ECO:0000256" key="1">
    <source>
        <dbReference type="ARBA" id="ARBA00004442"/>
    </source>
</evidence>
<reference evidence="7" key="1">
    <citation type="submission" date="2023-07" db="EMBL/GenBank/DDBJ databases">
        <authorList>
            <person name="Luz R."/>
            <person name="Cordeiro R."/>
            <person name="Fonseca A."/>
            <person name="Goncalves V."/>
        </authorList>
    </citation>
    <scope>NUCLEOTIDE SEQUENCE [LARGE SCALE GENOMIC DNA]</scope>
    <source>
        <strain evidence="7">BACA0444</strain>
    </source>
</reference>
<dbReference type="RefSeq" id="WP_322878224.1">
    <property type="nucleotide sequence ID" value="NZ_JAVMIP010000007.1"/>
</dbReference>
<dbReference type="InterPro" id="IPR006665">
    <property type="entry name" value="OmpA-like"/>
</dbReference>
<evidence type="ECO:0000313" key="7">
    <source>
        <dbReference type="Proteomes" id="UP001268256"/>
    </source>
</evidence>
<dbReference type="PRINTS" id="PR01021">
    <property type="entry name" value="OMPADOMAIN"/>
</dbReference>
<dbReference type="PANTHER" id="PTHR30329:SF21">
    <property type="entry name" value="LIPOPROTEIN YIAD-RELATED"/>
    <property type="match status" value="1"/>
</dbReference>
<evidence type="ECO:0000313" key="6">
    <source>
        <dbReference type="EMBL" id="MDS3860967.1"/>
    </source>
</evidence>
<keyword evidence="3" id="KW-0998">Cell outer membrane</keyword>
<dbReference type="PANTHER" id="PTHR30329">
    <property type="entry name" value="STATOR ELEMENT OF FLAGELLAR MOTOR COMPLEX"/>
    <property type="match status" value="1"/>
</dbReference>
<evidence type="ECO:0000256" key="2">
    <source>
        <dbReference type="ARBA" id="ARBA00023136"/>
    </source>
</evidence>
<organism evidence="6 7">
    <name type="scientific">Pseudocalidococcus azoricus BACA0444</name>
    <dbReference type="NCBI Taxonomy" id="2918990"/>
    <lineage>
        <taxon>Bacteria</taxon>
        <taxon>Bacillati</taxon>
        <taxon>Cyanobacteriota</taxon>
        <taxon>Cyanophyceae</taxon>
        <taxon>Acaryochloridales</taxon>
        <taxon>Thermosynechococcaceae</taxon>
        <taxon>Pseudocalidococcus</taxon>
        <taxon>Pseudocalidococcus azoricus</taxon>
    </lineage>
</organism>
<dbReference type="InterPro" id="IPR050330">
    <property type="entry name" value="Bact_OuterMem_StrucFunc"/>
</dbReference>
<evidence type="ECO:0000256" key="3">
    <source>
        <dbReference type="ARBA" id="ARBA00023237"/>
    </source>
</evidence>
<dbReference type="GO" id="GO:0009279">
    <property type="term" value="C:cell outer membrane"/>
    <property type="evidence" value="ECO:0007669"/>
    <property type="project" value="UniProtKB-SubCell"/>
</dbReference>
<dbReference type="CDD" id="cd07185">
    <property type="entry name" value="OmpA_C-like"/>
    <property type="match status" value="1"/>
</dbReference>
<dbReference type="SUPFAM" id="SSF103088">
    <property type="entry name" value="OmpA-like"/>
    <property type="match status" value="1"/>
</dbReference>
<sequence length="519" mass="56066">MRQGTAFTLLASLAVTAGLLGAGFWALNRYAPGLVNSSPPGSTSSQAQMTRLTLLGDTFSGYSTFRNPQFLQALQESGIELIYKDEFDQAARAKTLGENQADLVVTTLDQFLAQRPQGKIVGLIDRTVGADAVVLNTRQYPQLKSLLDLQTLVKQRQQAGQPVSMAFAADTPSEFLALVLDTKFDAFNLSDFKVVKVADASEAWKLMQDPQQNIALAVLWEPYVTQARQAQNTVILSSQDAPTSIVDVIVASDRLIQSQPVVITTFLENYYRRIDANIRVSAQLQDQIAQDGNLTPADAATVLRGIEFFTAPEALQWMQKKILQQRIQATAAILVLAGRLSQLPSDPQALYTPEFLTRAATNTQTLIDLVRADNPGLADKLAGAQNRTTPAKPVTAQQVATATNIGNLQVRGEVKFATGSAQLTAASTKTLQALARDISEFNPATVAVRVIGHTSRTGSASFNQSLSQQRAQVVANFLKAEGVKPTVVAEGKGFSQPLSGISPADVQNQRTEIRLVRVN</sequence>
<dbReference type="SUPFAM" id="SSF53850">
    <property type="entry name" value="Periplasmic binding protein-like II"/>
    <property type="match status" value="1"/>
</dbReference>
<proteinExistence type="predicted"/>
<dbReference type="InterPro" id="IPR036737">
    <property type="entry name" value="OmpA-like_sf"/>
</dbReference>
<comment type="subcellular location">
    <subcellularLocation>
        <location evidence="1">Cell outer membrane</location>
    </subcellularLocation>
</comment>
<dbReference type="InterPro" id="IPR006664">
    <property type="entry name" value="OMP_bac"/>
</dbReference>
<keyword evidence="2 4" id="KW-0472">Membrane</keyword>
<dbReference type="EMBL" id="JAVMIP010000007">
    <property type="protein sequence ID" value="MDS3860967.1"/>
    <property type="molecule type" value="Genomic_DNA"/>
</dbReference>
<gene>
    <name evidence="6" type="ORF">RIF25_09085</name>
</gene>
<dbReference type="Pfam" id="PF00691">
    <property type="entry name" value="OmpA"/>
    <property type="match status" value="1"/>
</dbReference>
<dbReference type="Gene3D" id="3.40.190.10">
    <property type="entry name" value="Periplasmic binding protein-like II"/>
    <property type="match status" value="1"/>
</dbReference>
<keyword evidence="7" id="KW-1185">Reference proteome</keyword>
<dbReference type="Proteomes" id="UP001268256">
    <property type="component" value="Unassembled WGS sequence"/>
</dbReference>